<proteinExistence type="predicted"/>
<dbReference type="SUPFAM" id="SSF52833">
    <property type="entry name" value="Thioredoxin-like"/>
    <property type="match status" value="1"/>
</dbReference>
<keyword evidence="5" id="KW-0472">Membrane</keyword>
<feature type="transmembrane region" description="Helical" evidence="5">
    <location>
        <begin position="12"/>
        <end position="34"/>
    </location>
</feature>
<dbReference type="Pfam" id="PF00578">
    <property type="entry name" value="AhpC-TSA"/>
    <property type="match status" value="1"/>
</dbReference>
<dbReference type="AlphaFoldDB" id="A0A2S8GNH5"/>
<sequence length="395" mass="43263">MLFGPAVNCGEFLDFFAALLGVTPSKIAIFSRFVTTMSTLLKPLRALLCFAIFASSSVTLYAADAPSLTIGSQAPALGIEHWLSAAQGERGEVKEFESEKIYVVEFWATWCIPCVASMPHLADLQTKYADQQVQIISVSQEPLETVTTFLDRQVLGDDAKRTYAQLTAEYSLTTDPDSSVFTAYMQGAGQKVIPTAFVVGKTGQIEWIGHPKDLDQPLAAVVADNWDRDKFRQSWEAEQQRKALEEKLKRLVRDGELPQALLLVDDQYDAAAAARAAMKESLKLLNLATIAQSGDKEATIAIMEELLAQCQDDPQRVVPLSNQLRSVHRSVPIPAAILAGVVELLEQQMESETGEAKKSATVSLALLYMTTGDKDKAIETLRPLQAAEPTKDDQP</sequence>
<feature type="domain" description="Thioredoxin" evidence="6">
    <location>
        <begin position="68"/>
        <end position="226"/>
    </location>
</feature>
<dbReference type="GO" id="GO:0016209">
    <property type="term" value="F:antioxidant activity"/>
    <property type="evidence" value="ECO:0007669"/>
    <property type="project" value="InterPro"/>
</dbReference>
<accession>A0A2S8GNH5</accession>
<evidence type="ECO:0000313" key="7">
    <source>
        <dbReference type="EMBL" id="PQO45901.1"/>
    </source>
</evidence>
<dbReference type="EMBL" id="PUHZ01000012">
    <property type="protein sequence ID" value="PQO45901.1"/>
    <property type="molecule type" value="Genomic_DNA"/>
</dbReference>
<evidence type="ECO:0000256" key="3">
    <source>
        <dbReference type="ARBA" id="ARBA00023157"/>
    </source>
</evidence>
<reference evidence="7 8" key="1">
    <citation type="submission" date="2018-02" db="EMBL/GenBank/DDBJ databases">
        <title>Comparative genomes isolates from brazilian mangrove.</title>
        <authorList>
            <person name="Araujo J.E."/>
            <person name="Taketani R.G."/>
            <person name="Silva M.C.P."/>
            <person name="Loureco M.V."/>
            <person name="Andreote F.D."/>
        </authorList>
    </citation>
    <scope>NUCLEOTIDE SEQUENCE [LARGE SCALE GENOMIC DNA]</scope>
    <source>
        <strain evidence="7 8">Nap-Phe MGV</strain>
    </source>
</reference>
<dbReference type="GO" id="GO:0016491">
    <property type="term" value="F:oxidoreductase activity"/>
    <property type="evidence" value="ECO:0007669"/>
    <property type="project" value="InterPro"/>
</dbReference>
<dbReference type="Proteomes" id="UP000237819">
    <property type="component" value="Unassembled WGS sequence"/>
</dbReference>
<gene>
    <name evidence="7" type="ORF">C5Y93_11645</name>
</gene>
<dbReference type="GO" id="GO:0030313">
    <property type="term" value="C:cell envelope"/>
    <property type="evidence" value="ECO:0007669"/>
    <property type="project" value="UniProtKB-SubCell"/>
</dbReference>
<evidence type="ECO:0000259" key="6">
    <source>
        <dbReference type="PROSITE" id="PS51352"/>
    </source>
</evidence>
<name>A0A2S8GNH5_9BACT</name>
<comment type="subcellular location">
    <subcellularLocation>
        <location evidence="1">Cell envelope</location>
    </subcellularLocation>
</comment>
<evidence type="ECO:0000256" key="2">
    <source>
        <dbReference type="ARBA" id="ARBA00022748"/>
    </source>
</evidence>
<dbReference type="InterPro" id="IPR013766">
    <property type="entry name" value="Thioredoxin_domain"/>
</dbReference>
<keyword evidence="3" id="KW-1015">Disulfide bond</keyword>
<keyword evidence="4" id="KW-0676">Redox-active center</keyword>
<dbReference type="PANTHER" id="PTHR42852">
    <property type="entry name" value="THIOL:DISULFIDE INTERCHANGE PROTEIN DSBE"/>
    <property type="match status" value="1"/>
</dbReference>
<dbReference type="PANTHER" id="PTHR42852:SF6">
    <property type="entry name" value="THIOL:DISULFIDE INTERCHANGE PROTEIN DSBE"/>
    <property type="match status" value="1"/>
</dbReference>
<protein>
    <recommendedName>
        <fullName evidence="6">Thioredoxin domain-containing protein</fullName>
    </recommendedName>
</protein>
<evidence type="ECO:0000256" key="4">
    <source>
        <dbReference type="ARBA" id="ARBA00023284"/>
    </source>
</evidence>
<dbReference type="InterPro" id="IPR000866">
    <property type="entry name" value="AhpC/TSA"/>
</dbReference>
<keyword evidence="5" id="KW-1133">Transmembrane helix</keyword>
<feature type="transmembrane region" description="Helical" evidence="5">
    <location>
        <begin position="46"/>
        <end position="63"/>
    </location>
</feature>
<dbReference type="InterPro" id="IPR050553">
    <property type="entry name" value="Thioredoxin_ResA/DsbE_sf"/>
</dbReference>
<evidence type="ECO:0000256" key="5">
    <source>
        <dbReference type="SAM" id="Phobius"/>
    </source>
</evidence>
<dbReference type="PROSITE" id="PS51352">
    <property type="entry name" value="THIOREDOXIN_2"/>
    <property type="match status" value="1"/>
</dbReference>
<dbReference type="CDD" id="cd02966">
    <property type="entry name" value="TlpA_like_family"/>
    <property type="match status" value="1"/>
</dbReference>
<evidence type="ECO:0000313" key="8">
    <source>
        <dbReference type="Proteomes" id="UP000237819"/>
    </source>
</evidence>
<comment type="caution">
    <text evidence="7">The sequence shown here is derived from an EMBL/GenBank/DDBJ whole genome shotgun (WGS) entry which is preliminary data.</text>
</comment>
<keyword evidence="5" id="KW-0812">Transmembrane</keyword>
<dbReference type="Gene3D" id="3.40.30.10">
    <property type="entry name" value="Glutaredoxin"/>
    <property type="match status" value="1"/>
</dbReference>
<organism evidence="7 8">
    <name type="scientific">Blastopirellula marina</name>
    <dbReference type="NCBI Taxonomy" id="124"/>
    <lineage>
        <taxon>Bacteria</taxon>
        <taxon>Pseudomonadati</taxon>
        <taxon>Planctomycetota</taxon>
        <taxon>Planctomycetia</taxon>
        <taxon>Pirellulales</taxon>
        <taxon>Pirellulaceae</taxon>
        <taxon>Blastopirellula</taxon>
    </lineage>
</organism>
<dbReference type="InterPro" id="IPR036249">
    <property type="entry name" value="Thioredoxin-like_sf"/>
</dbReference>
<keyword evidence="2" id="KW-0201">Cytochrome c-type biogenesis</keyword>
<evidence type="ECO:0000256" key="1">
    <source>
        <dbReference type="ARBA" id="ARBA00004196"/>
    </source>
</evidence>
<dbReference type="GO" id="GO:0017004">
    <property type="term" value="P:cytochrome complex assembly"/>
    <property type="evidence" value="ECO:0007669"/>
    <property type="project" value="UniProtKB-KW"/>
</dbReference>